<comment type="caution">
    <text evidence="1">The sequence shown here is derived from an EMBL/GenBank/DDBJ whole genome shotgun (WGS) entry which is preliminary data.</text>
</comment>
<accession>A0ACB7VSM1</accession>
<gene>
    <name evidence="1" type="ORF">IHE45_07G090700</name>
</gene>
<protein>
    <submittedName>
        <fullName evidence="1">Reverse transcriptase zinc-binding domain-containing protein</fullName>
    </submittedName>
</protein>
<sequence>MVGNGNCTLFWLDNWLDGQAPKYRWWEEFQATSIPFASVREAILSSQSLDVEPDPLLTDVRNRLSSSSGEHHDRKSWKLMVDGSFTVKSFYSFLIDRGLRCATTPLIFYSPVPRKIAAFMWLTWDKKILTLDTLFARGCNMLPTATCLLCHSDEESCDHLFFRCLIARELWDRLAPMFAFTRAPTSCSDLWGSWLSELSPHRKLQSSLIAKSVLWQIWLARNNCIFNSVFTSMPALFLKICYMYLSWIPVVPPKEMHRLEESIAAVRRCIQFSGPAREEVDPDGHDDLAG</sequence>
<name>A0ACB7VSM1_DIOAL</name>
<reference evidence="2" key="1">
    <citation type="journal article" date="2022" name="Nat. Commun.">
        <title>Chromosome evolution and the genetic basis of agronomically important traits in greater yam.</title>
        <authorList>
            <person name="Bredeson J.V."/>
            <person name="Lyons J.B."/>
            <person name="Oniyinde I.O."/>
            <person name="Okereke N.R."/>
            <person name="Kolade O."/>
            <person name="Nnabue I."/>
            <person name="Nwadili C.O."/>
            <person name="Hribova E."/>
            <person name="Parker M."/>
            <person name="Nwogha J."/>
            <person name="Shu S."/>
            <person name="Carlson J."/>
            <person name="Kariba R."/>
            <person name="Muthemba S."/>
            <person name="Knop K."/>
            <person name="Barton G.J."/>
            <person name="Sherwood A.V."/>
            <person name="Lopez-Montes A."/>
            <person name="Asiedu R."/>
            <person name="Jamnadass R."/>
            <person name="Muchugi A."/>
            <person name="Goodstein D."/>
            <person name="Egesi C.N."/>
            <person name="Featherston J."/>
            <person name="Asfaw A."/>
            <person name="Simpson G.G."/>
            <person name="Dolezel J."/>
            <person name="Hendre P.S."/>
            <person name="Van Deynze A."/>
            <person name="Kumar P.L."/>
            <person name="Obidiegwu J.E."/>
            <person name="Bhattacharjee R."/>
            <person name="Rokhsar D.S."/>
        </authorList>
    </citation>
    <scope>NUCLEOTIDE SEQUENCE [LARGE SCALE GENOMIC DNA]</scope>
    <source>
        <strain evidence="2">cv. TDa95/00328</strain>
    </source>
</reference>
<keyword evidence="1" id="KW-0548">Nucleotidyltransferase</keyword>
<proteinExistence type="predicted"/>
<organism evidence="1 2">
    <name type="scientific">Dioscorea alata</name>
    <name type="common">Purple yam</name>
    <dbReference type="NCBI Taxonomy" id="55571"/>
    <lineage>
        <taxon>Eukaryota</taxon>
        <taxon>Viridiplantae</taxon>
        <taxon>Streptophyta</taxon>
        <taxon>Embryophyta</taxon>
        <taxon>Tracheophyta</taxon>
        <taxon>Spermatophyta</taxon>
        <taxon>Magnoliopsida</taxon>
        <taxon>Liliopsida</taxon>
        <taxon>Dioscoreales</taxon>
        <taxon>Dioscoreaceae</taxon>
        <taxon>Dioscorea</taxon>
    </lineage>
</organism>
<dbReference type="EMBL" id="CM037017">
    <property type="protein sequence ID" value="KAH7677535.1"/>
    <property type="molecule type" value="Genomic_DNA"/>
</dbReference>
<dbReference type="Proteomes" id="UP000827976">
    <property type="component" value="Chromosome 7"/>
</dbReference>
<keyword evidence="2" id="KW-1185">Reference proteome</keyword>
<evidence type="ECO:0000313" key="2">
    <source>
        <dbReference type="Proteomes" id="UP000827976"/>
    </source>
</evidence>
<evidence type="ECO:0000313" key="1">
    <source>
        <dbReference type="EMBL" id="KAH7677535.1"/>
    </source>
</evidence>
<keyword evidence="1" id="KW-0808">Transferase</keyword>
<keyword evidence="1" id="KW-0695">RNA-directed DNA polymerase</keyword>